<dbReference type="PANTHER" id="PTHR14187">
    <property type="entry name" value="ALPHA KINASE/ELONGATION FACTOR 2 KINASE"/>
    <property type="match status" value="1"/>
</dbReference>
<keyword evidence="2" id="KW-1185">Reference proteome</keyword>
<evidence type="ECO:0000313" key="2">
    <source>
        <dbReference type="Proteomes" id="UP000287972"/>
    </source>
</evidence>
<dbReference type="InterPro" id="IPR043129">
    <property type="entry name" value="ATPase_NBD"/>
</dbReference>
<dbReference type="EMBL" id="NKCL01000491">
    <property type="protein sequence ID" value="RSL66893.1"/>
    <property type="molecule type" value="Genomic_DNA"/>
</dbReference>
<dbReference type="PANTHER" id="PTHR14187:SF5">
    <property type="entry name" value="HEAT SHOCK 70 KDA PROTEIN 12A"/>
    <property type="match status" value="1"/>
</dbReference>
<organism evidence="1 2">
    <name type="scientific">Fusarium floridanum</name>
    <dbReference type="NCBI Taxonomy" id="1325733"/>
    <lineage>
        <taxon>Eukaryota</taxon>
        <taxon>Fungi</taxon>
        <taxon>Dikarya</taxon>
        <taxon>Ascomycota</taxon>
        <taxon>Pezizomycotina</taxon>
        <taxon>Sordariomycetes</taxon>
        <taxon>Hypocreomycetidae</taxon>
        <taxon>Hypocreales</taxon>
        <taxon>Nectriaceae</taxon>
        <taxon>Fusarium</taxon>
        <taxon>Fusarium solani species complex</taxon>
    </lineage>
</organism>
<comment type="caution">
    <text evidence="1">The sequence shown here is derived from an EMBL/GenBank/DDBJ whole genome shotgun (WGS) entry which is preliminary data.</text>
</comment>
<dbReference type="SUPFAM" id="SSF53067">
    <property type="entry name" value="Actin-like ATPase domain"/>
    <property type="match status" value="1"/>
</dbReference>
<reference evidence="1 2" key="1">
    <citation type="submission" date="2017-06" db="EMBL/GenBank/DDBJ databases">
        <title>Comparative genomic analysis of Ambrosia Fusariam Clade fungi.</title>
        <authorList>
            <person name="Stajich J.E."/>
            <person name="Carrillo J."/>
            <person name="Kijimoto T."/>
            <person name="Eskalen A."/>
            <person name="O'Donnell K."/>
            <person name="Kasson M."/>
        </authorList>
    </citation>
    <scope>NUCLEOTIDE SEQUENCE [LARGE SCALE GENOMIC DNA]</scope>
    <source>
        <strain evidence="1 2">NRRL62606</strain>
    </source>
</reference>
<dbReference type="Proteomes" id="UP000287972">
    <property type="component" value="Unassembled WGS sequence"/>
</dbReference>
<proteinExistence type="predicted"/>
<evidence type="ECO:0000313" key="1">
    <source>
        <dbReference type="EMBL" id="RSL66893.1"/>
    </source>
</evidence>
<name>A0A428QNN6_9HYPO</name>
<dbReference type="Gene3D" id="3.30.420.40">
    <property type="match status" value="2"/>
</dbReference>
<sequence>MEVPNRTVKALDRVRRRMMLSISREEMARFFSESLTSLLALINQQVGSVQQVLGKQPKYIVLVGGLGDSPYIHKHLRATFQEIRVVHSPSQDLAVAGGAVARLMRSGIFKHDQDIPGTSPT</sequence>
<dbReference type="Gene3D" id="3.90.640.10">
    <property type="entry name" value="Actin, Chain A, domain 4"/>
    <property type="match status" value="1"/>
</dbReference>
<gene>
    <name evidence="1" type="ORF">CEP51_012731</name>
</gene>
<dbReference type="AlphaFoldDB" id="A0A428QNN6"/>
<accession>A0A428QNN6</accession>
<protein>
    <submittedName>
        <fullName evidence="1">Uncharacterized protein</fullName>
    </submittedName>
</protein>